<reference evidence="2 3" key="1">
    <citation type="journal article" date="2018" name="IMA Fungus">
        <title>IMA Genome-F 10: Nine draft genome sequences of Claviceps purpurea s.lat., including C. arundinis, C. humidiphila, and C. cf. spartinae, pseudomolecules for the pitch canker pathogen Fusarium circinatum, draft genome of Davidsoniella eucalypti, Grosmannia galeiformis, Quambalaria eucalypti, and Teratosphaeria destructans.</title>
        <authorList>
            <person name="Wingfield B.D."/>
            <person name="Liu M."/>
            <person name="Nguyen H.D."/>
            <person name="Lane F.A."/>
            <person name="Morgan S.W."/>
            <person name="De Vos L."/>
            <person name="Wilken P.M."/>
            <person name="Duong T.A."/>
            <person name="Aylward J."/>
            <person name="Coetzee M.P."/>
            <person name="Dadej K."/>
            <person name="De Beer Z.W."/>
            <person name="Findlay W."/>
            <person name="Havenga M."/>
            <person name="Kolarik M."/>
            <person name="Menzies J.G."/>
            <person name="Naidoo K."/>
            <person name="Pochopski O."/>
            <person name="Shoukouhi P."/>
            <person name="Santana Q.C."/>
            <person name="Seifert K.A."/>
            <person name="Soal N."/>
            <person name="Steenkamp E.T."/>
            <person name="Tatham C.T."/>
            <person name="van der Nest M.A."/>
            <person name="Wingfield M.J."/>
        </authorList>
    </citation>
    <scope>NUCLEOTIDE SEQUENCE [LARGE SCALE GENOMIC DNA]</scope>
    <source>
        <strain evidence="2">CMW44962</strain>
    </source>
</reference>
<dbReference type="CDD" id="cd20281">
    <property type="entry name" value="cupin_QDO_C"/>
    <property type="match status" value="1"/>
</dbReference>
<keyword evidence="3" id="KW-1185">Reference proteome</keyword>
<protein>
    <submittedName>
        <fullName evidence="2">RmlC-like cupin</fullName>
    </submittedName>
</protein>
<feature type="signal peptide" evidence="1">
    <location>
        <begin position="1"/>
        <end position="16"/>
    </location>
</feature>
<organism evidence="2 3">
    <name type="scientific">Teratosphaeria destructans</name>
    <dbReference type="NCBI Taxonomy" id="418781"/>
    <lineage>
        <taxon>Eukaryota</taxon>
        <taxon>Fungi</taxon>
        <taxon>Dikarya</taxon>
        <taxon>Ascomycota</taxon>
        <taxon>Pezizomycotina</taxon>
        <taxon>Dothideomycetes</taxon>
        <taxon>Dothideomycetidae</taxon>
        <taxon>Mycosphaerellales</taxon>
        <taxon>Teratosphaeriaceae</taxon>
        <taxon>Teratosphaeria</taxon>
    </lineage>
</organism>
<dbReference type="EMBL" id="RIBY02001778">
    <property type="protein sequence ID" value="KAH9828192.1"/>
    <property type="molecule type" value="Genomic_DNA"/>
</dbReference>
<feature type="chain" id="PRO_5040819444" evidence="1">
    <location>
        <begin position="17"/>
        <end position="363"/>
    </location>
</feature>
<keyword evidence="1" id="KW-0732">Signal</keyword>
<dbReference type="PANTHER" id="PTHR43346:SF1">
    <property type="entry name" value="QUERCETIN 2,3-DIOXYGENASE-RELATED"/>
    <property type="match status" value="1"/>
</dbReference>
<reference evidence="2 3" key="2">
    <citation type="journal article" date="2021" name="Curr. Genet.">
        <title>Genetic response to nitrogen starvation in the aggressive Eucalyptus foliar pathogen Teratosphaeria destructans.</title>
        <authorList>
            <person name="Havenga M."/>
            <person name="Wingfield B.D."/>
            <person name="Wingfield M.J."/>
            <person name="Dreyer L.L."/>
            <person name="Roets F."/>
            <person name="Aylward J."/>
        </authorList>
    </citation>
    <scope>NUCLEOTIDE SEQUENCE [LARGE SCALE GENOMIC DNA]</scope>
    <source>
        <strain evidence="2">CMW44962</strain>
    </source>
</reference>
<dbReference type="InterPro" id="IPR011051">
    <property type="entry name" value="RmlC_Cupin_sf"/>
</dbReference>
<sequence length="363" mass="38974">MVRPSILSGLVGLATASLWVDEAPDHVRPYVIEHYANSHSLTIGSQLYRFMVTGESSGGAFTLMQTNCPYSGSLGVLPHIHQKHHENFFSFKGRSQLWTDKANDSTAKLLTAGDYGSCPTNTTHTFQLLDPDTELIGVIVPGGFEDLFYFLGDANVTFSTETPFVPANVSDSAGSGSSASIISELESFDVYAALSFTPRRDIVNGTAPANSIWHDGASTIPTVAGKPYFVASGWGPKYLTGKYGAWQIIQPFVTPTTGEHDFTQGSLTMSRTPANVTVPTWNLTEATAFQVLEGSVIITMVNKTATLIPGDAAFIPGGTPFQYASGAAFSKVMYVGAGDEGLDQQLLKSATSWSYTSFPTYWP</sequence>
<dbReference type="CDD" id="cd02215">
    <property type="entry name" value="cupin_QDO_N_C"/>
    <property type="match status" value="1"/>
</dbReference>
<dbReference type="InterPro" id="IPR014710">
    <property type="entry name" value="RmlC-like_jellyroll"/>
</dbReference>
<evidence type="ECO:0000313" key="2">
    <source>
        <dbReference type="EMBL" id="KAH9828192.1"/>
    </source>
</evidence>
<dbReference type="InterPro" id="IPR052538">
    <property type="entry name" value="Flavonoid_dioxygenase-like"/>
</dbReference>
<dbReference type="PANTHER" id="PTHR43346">
    <property type="entry name" value="LIGAND BINDING DOMAIN PROTEIN, PUTATIVE (AFU_ORTHOLOGUE AFUA_6G14370)-RELATED"/>
    <property type="match status" value="1"/>
</dbReference>
<dbReference type="SUPFAM" id="SSF51182">
    <property type="entry name" value="RmlC-like cupins"/>
    <property type="match status" value="1"/>
</dbReference>
<accession>A0A9W7STF7</accession>
<dbReference type="Gene3D" id="2.60.120.10">
    <property type="entry name" value="Jelly Rolls"/>
    <property type="match status" value="2"/>
</dbReference>
<gene>
    <name evidence="2" type="ORF">Tdes44962_MAKER02555</name>
</gene>
<evidence type="ECO:0000313" key="3">
    <source>
        <dbReference type="Proteomes" id="UP001138500"/>
    </source>
</evidence>
<dbReference type="OrthoDB" id="5370773at2759"/>
<dbReference type="AlphaFoldDB" id="A0A9W7STF7"/>
<proteinExistence type="predicted"/>
<dbReference type="Proteomes" id="UP001138500">
    <property type="component" value="Unassembled WGS sequence"/>
</dbReference>
<name>A0A9W7STF7_9PEZI</name>
<evidence type="ECO:0000256" key="1">
    <source>
        <dbReference type="SAM" id="SignalP"/>
    </source>
</evidence>
<comment type="caution">
    <text evidence="2">The sequence shown here is derived from an EMBL/GenBank/DDBJ whole genome shotgun (WGS) entry which is preliminary data.</text>
</comment>